<evidence type="ECO:0000256" key="1">
    <source>
        <dbReference type="SAM" id="Phobius"/>
    </source>
</evidence>
<keyword evidence="1" id="KW-0812">Transmembrane</keyword>
<sequence length="152" mass="17041">MTLTIDLASLIKGIGLLVGGGMVLGVLLLLFGQVRRWFSSRKFAAHDLAAMRGRWREIEAMAHGAGEMQRKLAVIEADKLLDLALKSLYMSGNTLGERLKFAEYKYPELRAVWWAHKVRNQLAHEATFHLEAGVARRAIAEFRKALQRLGAI</sequence>
<evidence type="ECO:0008006" key="4">
    <source>
        <dbReference type="Google" id="ProtNLM"/>
    </source>
</evidence>
<reference evidence="2 3" key="1">
    <citation type="journal article" date="2016" name="Nat. Commun.">
        <title>Thousands of microbial genomes shed light on interconnected biogeochemical processes in an aquifer system.</title>
        <authorList>
            <person name="Anantharaman K."/>
            <person name="Brown C.T."/>
            <person name="Hug L.A."/>
            <person name="Sharon I."/>
            <person name="Castelle C.J."/>
            <person name="Probst A.J."/>
            <person name="Thomas B.C."/>
            <person name="Singh A."/>
            <person name="Wilkins M.J."/>
            <person name="Karaoz U."/>
            <person name="Brodie E.L."/>
            <person name="Williams K.H."/>
            <person name="Hubbard S.S."/>
            <person name="Banfield J.F."/>
        </authorList>
    </citation>
    <scope>NUCLEOTIDE SEQUENCE [LARGE SCALE GENOMIC DNA]</scope>
</reference>
<proteinExistence type="predicted"/>
<feature type="transmembrane region" description="Helical" evidence="1">
    <location>
        <begin position="13"/>
        <end position="32"/>
    </location>
</feature>
<protein>
    <recommendedName>
        <fullName evidence="4">DUF4145 domain-containing protein</fullName>
    </recommendedName>
</protein>
<evidence type="ECO:0000313" key="3">
    <source>
        <dbReference type="Proteomes" id="UP000177088"/>
    </source>
</evidence>
<dbReference type="Proteomes" id="UP000177088">
    <property type="component" value="Unassembled WGS sequence"/>
</dbReference>
<gene>
    <name evidence="2" type="ORF">A3C96_00570</name>
</gene>
<organism evidence="2 3">
    <name type="scientific">Candidatus Uhrbacteria bacterium RIFCSPHIGHO2_02_FULL_60_10</name>
    <dbReference type="NCBI Taxonomy" id="1802392"/>
    <lineage>
        <taxon>Bacteria</taxon>
        <taxon>Candidatus Uhriibacteriota</taxon>
    </lineage>
</organism>
<evidence type="ECO:0000313" key="2">
    <source>
        <dbReference type="EMBL" id="OGL75081.1"/>
    </source>
</evidence>
<keyword evidence="1" id="KW-1133">Transmembrane helix</keyword>
<accession>A0A1F7U9Y1</accession>
<name>A0A1F7U9Y1_9BACT</name>
<keyword evidence="1" id="KW-0472">Membrane</keyword>
<comment type="caution">
    <text evidence="2">The sequence shown here is derived from an EMBL/GenBank/DDBJ whole genome shotgun (WGS) entry which is preliminary data.</text>
</comment>
<dbReference type="AlphaFoldDB" id="A0A1F7U9Y1"/>
<dbReference type="EMBL" id="MGEA01000002">
    <property type="protein sequence ID" value="OGL75081.1"/>
    <property type="molecule type" value="Genomic_DNA"/>
</dbReference>